<dbReference type="GO" id="GO:0030322">
    <property type="term" value="P:stabilization of membrane potential"/>
    <property type="evidence" value="ECO:0007669"/>
    <property type="project" value="TreeGrafter"/>
</dbReference>
<evidence type="ECO:0000256" key="4">
    <source>
        <dbReference type="ARBA" id="ARBA00022989"/>
    </source>
</evidence>
<name>A0A9D5U6N6_9CELL</name>
<feature type="domain" description="Potassium channel" evidence="9">
    <location>
        <begin position="97"/>
        <end position="174"/>
    </location>
</feature>
<dbReference type="Gene3D" id="1.10.287.70">
    <property type="match status" value="1"/>
</dbReference>
<evidence type="ECO:0000256" key="6">
    <source>
        <dbReference type="ARBA" id="ARBA00023136"/>
    </source>
</evidence>
<evidence type="ECO:0000256" key="3">
    <source>
        <dbReference type="ARBA" id="ARBA00022692"/>
    </source>
</evidence>
<keyword evidence="2" id="KW-0813">Transport</keyword>
<evidence type="ECO:0000256" key="8">
    <source>
        <dbReference type="SAM" id="Phobius"/>
    </source>
</evidence>
<keyword evidence="4 8" id="KW-1133">Transmembrane helix</keyword>
<accession>A0A9D5U6N6</accession>
<dbReference type="PROSITE" id="PS51257">
    <property type="entry name" value="PROKAR_LIPOPROTEIN"/>
    <property type="match status" value="1"/>
</dbReference>
<dbReference type="GO" id="GO:0015271">
    <property type="term" value="F:outward rectifier potassium channel activity"/>
    <property type="evidence" value="ECO:0007669"/>
    <property type="project" value="TreeGrafter"/>
</dbReference>
<protein>
    <submittedName>
        <fullName evidence="10">Two pore domain potassium channel family protein</fullName>
    </submittedName>
</protein>
<dbReference type="InterPro" id="IPR003280">
    <property type="entry name" value="2pore_dom_K_chnl"/>
</dbReference>
<keyword evidence="6 8" id="KW-0472">Membrane</keyword>
<dbReference type="Proteomes" id="UP000822993">
    <property type="component" value="Unassembled WGS sequence"/>
</dbReference>
<evidence type="ECO:0000313" key="10">
    <source>
        <dbReference type="EMBL" id="MBE7698840.1"/>
    </source>
</evidence>
<keyword evidence="5" id="KW-0406">Ion transport</keyword>
<dbReference type="PANTHER" id="PTHR11003:SF291">
    <property type="entry name" value="IP11374P"/>
    <property type="match status" value="1"/>
</dbReference>
<evidence type="ECO:0000256" key="7">
    <source>
        <dbReference type="ARBA" id="ARBA00023303"/>
    </source>
</evidence>
<dbReference type="SUPFAM" id="SSF81324">
    <property type="entry name" value="Voltage-gated potassium channels"/>
    <property type="match status" value="1"/>
</dbReference>
<comment type="caution">
    <text evidence="10">The sequence shown here is derived from an EMBL/GenBank/DDBJ whole genome shotgun (WGS) entry which is preliminary data.</text>
</comment>
<evidence type="ECO:0000256" key="1">
    <source>
        <dbReference type="ARBA" id="ARBA00004141"/>
    </source>
</evidence>
<evidence type="ECO:0000259" key="9">
    <source>
        <dbReference type="Pfam" id="PF07885"/>
    </source>
</evidence>
<feature type="transmembrane region" description="Helical" evidence="8">
    <location>
        <begin position="21"/>
        <end position="39"/>
    </location>
</feature>
<evidence type="ECO:0000313" key="11">
    <source>
        <dbReference type="Proteomes" id="UP000822993"/>
    </source>
</evidence>
<keyword evidence="7 10" id="KW-0407">Ion channel</keyword>
<gene>
    <name evidence="10" type="ORF">H9623_00785</name>
</gene>
<dbReference type="InterPro" id="IPR013099">
    <property type="entry name" value="K_chnl_dom"/>
</dbReference>
<dbReference type="GO" id="GO:0005886">
    <property type="term" value="C:plasma membrane"/>
    <property type="evidence" value="ECO:0007669"/>
    <property type="project" value="TreeGrafter"/>
</dbReference>
<dbReference type="EMBL" id="JACSPN010000001">
    <property type="protein sequence ID" value="MBE7698840.1"/>
    <property type="molecule type" value="Genomic_DNA"/>
</dbReference>
<dbReference type="GO" id="GO:0022841">
    <property type="term" value="F:potassium ion leak channel activity"/>
    <property type="evidence" value="ECO:0007669"/>
    <property type="project" value="TreeGrafter"/>
</dbReference>
<reference evidence="10 11" key="1">
    <citation type="submission" date="2020-08" db="EMBL/GenBank/DDBJ databases">
        <title>A Genomic Blueprint of the Chicken Gut Microbiome.</title>
        <authorList>
            <person name="Gilroy R."/>
            <person name="Ravi A."/>
            <person name="Getino M."/>
            <person name="Pursley I."/>
            <person name="Horton D.L."/>
            <person name="Alikhan N.-F."/>
            <person name="Baker D."/>
            <person name="Gharbi K."/>
            <person name="Hall N."/>
            <person name="Watson M."/>
            <person name="Adriaenssens E.M."/>
            <person name="Foster-Nyarko E."/>
            <person name="Jarju S."/>
            <person name="Secka A."/>
            <person name="Antonio M."/>
            <person name="Oren A."/>
            <person name="Chaudhuri R."/>
            <person name="La Ragione R.M."/>
            <person name="Hildebrand F."/>
            <person name="Pallen M.J."/>
        </authorList>
    </citation>
    <scope>NUCLEOTIDE SEQUENCE [LARGE SCALE GENOMIC DNA]</scope>
    <source>
        <strain evidence="10 11">Sa1BUA8</strain>
    </source>
</reference>
<evidence type="ECO:0000256" key="5">
    <source>
        <dbReference type="ARBA" id="ARBA00023065"/>
    </source>
</evidence>
<dbReference type="Pfam" id="PF07885">
    <property type="entry name" value="Ion_trans_2"/>
    <property type="match status" value="1"/>
</dbReference>
<comment type="subcellular location">
    <subcellularLocation>
        <location evidence="1">Membrane</location>
        <topology evidence="1">Multi-pass membrane protein</topology>
    </subcellularLocation>
</comment>
<sequence length="187" mass="20824">MARGPAPAHHEAMRRLRKDSPWWTVITTLGSLAACLLLYYGVPLGDADREWVQILLFAVGFLGLCYLVRFQVRRQLRAGREPSVRVQSVIGLLSPIIVFFSIAYYLLAIHSDTEFVGIETRTDALYFTVVTLGTVGFGDVHPVGQAARVITMVQILFDLAVIGVLVAVATQRMKERAERRDVHLDGD</sequence>
<feature type="transmembrane region" description="Helical" evidence="8">
    <location>
        <begin position="149"/>
        <end position="170"/>
    </location>
</feature>
<dbReference type="PANTHER" id="PTHR11003">
    <property type="entry name" value="POTASSIUM CHANNEL, SUBFAMILY K"/>
    <property type="match status" value="1"/>
</dbReference>
<keyword evidence="11" id="KW-1185">Reference proteome</keyword>
<keyword evidence="3 8" id="KW-0812">Transmembrane</keyword>
<dbReference type="AlphaFoldDB" id="A0A9D5U6N6"/>
<proteinExistence type="predicted"/>
<feature type="transmembrane region" description="Helical" evidence="8">
    <location>
        <begin position="51"/>
        <end position="68"/>
    </location>
</feature>
<evidence type="ECO:0000256" key="2">
    <source>
        <dbReference type="ARBA" id="ARBA00022448"/>
    </source>
</evidence>
<feature type="transmembrane region" description="Helical" evidence="8">
    <location>
        <begin position="89"/>
        <end position="107"/>
    </location>
</feature>
<organism evidence="10 11">
    <name type="scientific">Oerskovia douganii</name>
    <dbReference type="NCBI Taxonomy" id="2762210"/>
    <lineage>
        <taxon>Bacteria</taxon>
        <taxon>Bacillati</taxon>
        <taxon>Actinomycetota</taxon>
        <taxon>Actinomycetes</taxon>
        <taxon>Micrococcales</taxon>
        <taxon>Cellulomonadaceae</taxon>
        <taxon>Oerskovia</taxon>
    </lineage>
</organism>